<dbReference type="EMBL" id="VIWO01000004">
    <property type="protein sequence ID" value="TWF40348.1"/>
    <property type="molecule type" value="Genomic_DNA"/>
</dbReference>
<gene>
    <name evidence="1" type="ORF">FHW36_10430</name>
</gene>
<comment type="caution">
    <text evidence="1">The sequence shown here is derived from an EMBL/GenBank/DDBJ whole genome shotgun (WGS) entry which is preliminary data.</text>
</comment>
<evidence type="ECO:0008006" key="3">
    <source>
        <dbReference type="Google" id="ProtNLM"/>
    </source>
</evidence>
<evidence type="ECO:0000313" key="2">
    <source>
        <dbReference type="Proteomes" id="UP000320811"/>
    </source>
</evidence>
<protein>
    <recommendedName>
        <fullName evidence="3">Lipoprotein</fullName>
    </recommendedName>
</protein>
<dbReference type="AlphaFoldDB" id="A0A561PQG0"/>
<name>A0A561PQG0_9BACT</name>
<sequence>MMWKQQIIIVILFGLTSCYTVFDKEGAKRVAVEIFDKNKPDFRVIGNICDSLMAKYPKDTFDVSYAYNSKGFGILHRKENGLLDADAKGIFDHNNLGVSYDEMKQICDRNYILSIRIRQGRADIRLNGLQARDYEMFIVYTKANYCESSPKKNDKDWCDSIVPDYFVSGRYIE</sequence>
<keyword evidence="2" id="KW-1185">Reference proteome</keyword>
<dbReference type="OrthoDB" id="9775255at2"/>
<dbReference type="Proteomes" id="UP000320811">
    <property type="component" value="Unassembled WGS sequence"/>
</dbReference>
<dbReference type="RefSeq" id="WP_145670341.1">
    <property type="nucleotide sequence ID" value="NZ_VIWO01000004.1"/>
</dbReference>
<dbReference type="PROSITE" id="PS51257">
    <property type="entry name" value="PROKAR_LIPOPROTEIN"/>
    <property type="match status" value="1"/>
</dbReference>
<evidence type="ECO:0000313" key="1">
    <source>
        <dbReference type="EMBL" id="TWF40348.1"/>
    </source>
</evidence>
<organism evidence="1 2">
    <name type="scientific">Chitinophaga polysaccharea</name>
    <dbReference type="NCBI Taxonomy" id="1293035"/>
    <lineage>
        <taxon>Bacteria</taxon>
        <taxon>Pseudomonadati</taxon>
        <taxon>Bacteroidota</taxon>
        <taxon>Chitinophagia</taxon>
        <taxon>Chitinophagales</taxon>
        <taxon>Chitinophagaceae</taxon>
        <taxon>Chitinophaga</taxon>
    </lineage>
</organism>
<proteinExistence type="predicted"/>
<accession>A0A561PQG0</accession>
<reference evidence="1 2" key="1">
    <citation type="submission" date="2019-06" db="EMBL/GenBank/DDBJ databases">
        <title>Sorghum-associated microbial communities from plants grown in Nebraska, USA.</title>
        <authorList>
            <person name="Schachtman D."/>
        </authorList>
    </citation>
    <scope>NUCLEOTIDE SEQUENCE [LARGE SCALE GENOMIC DNA]</scope>
    <source>
        <strain evidence="1 2">1209</strain>
    </source>
</reference>